<dbReference type="InterPro" id="IPR001920">
    <property type="entry name" value="Asp/Glu_race"/>
</dbReference>
<dbReference type="AlphaFoldDB" id="A0A643EUE0"/>
<comment type="similarity">
    <text evidence="1">Belongs to the HyuE racemase family.</text>
</comment>
<dbReference type="EMBL" id="VZPE01000011">
    <property type="protein sequence ID" value="KAB0567258.1"/>
    <property type="molecule type" value="Genomic_DNA"/>
</dbReference>
<organism evidence="2">
    <name type="scientific">Brucella pituitosa</name>
    <dbReference type="NCBI Taxonomy" id="571256"/>
    <lineage>
        <taxon>Bacteria</taxon>
        <taxon>Pseudomonadati</taxon>
        <taxon>Pseudomonadota</taxon>
        <taxon>Alphaproteobacteria</taxon>
        <taxon>Hyphomicrobiales</taxon>
        <taxon>Brucellaceae</taxon>
        <taxon>Brucella/Ochrobactrum group</taxon>
        <taxon>Brucella</taxon>
    </lineage>
</organism>
<reference evidence="2" key="1">
    <citation type="submission" date="2019-09" db="EMBL/GenBank/DDBJ databases">
        <title>Draft genome sequences of 48 bacterial type strains from the CCUG.</title>
        <authorList>
            <person name="Tunovic T."/>
            <person name="Pineiro-Iglesias B."/>
            <person name="Unosson C."/>
            <person name="Inganas E."/>
            <person name="Ohlen M."/>
            <person name="Cardew S."/>
            <person name="Jensie-Markopoulos S."/>
            <person name="Salva-Serra F."/>
            <person name="Jaen-Luchoro D."/>
            <person name="Karlsson R."/>
            <person name="Svensson-Stadler L."/>
            <person name="Chun J."/>
            <person name="Moore E."/>
        </authorList>
    </citation>
    <scope>NUCLEOTIDE SEQUENCE</scope>
    <source>
        <strain evidence="2">CCUG 50899</strain>
    </source>
</reference>
<dbReference type="Gene3D" id="3.40.50.12500">
    <property type="match status" value="1"/>
</dbReference>
<name>A0A643EUE0_9HYPH</name>
<dbReference type="GO" id="GO:0047661">
    <property type="term" value="F:amino-acid racemase activity"/>
    <property type="evidence" value="ECO:0007669"/>
    <property type="project" value="InterPro"/>
</dbReference>
<accession>A0A643EUE0</accession>
<sequence length="270" mass="29359">MSTEPLKIMYLNPVGANDAVDAIFADMARDHKLPGTEVHVAALPKVGYSFSHIEFRTYEALVTRGIMRAVRTAAREGFDALAIGCFYDTALHDAREISGSMIITAPCIASCEIAASLANRFGIIVGRRKWVHQMQSTVHGYGHAERLAGFYDVGLGVDDFQKDHVETNRRLLAAGRKAVEEGGAEALILGCTMEIGFYKEIEKELGVPVIDPSIAALKRAEYAAILKRQCGWVPSRKGSCEAPSEAELSAFKAFPDNEPVFGSRIIIPAS</sequence>
<dbReference type="InterPro" id="IPR015942">
    <property type="entry name" value="Asp/Glu/hydantoin_racemase"/>
</dbReference>
<dbReference type="SUPFAM" id="SSF53681">
    <property type="entry name" value="Aspartate/glutamate racemase"/>
    <property type="match status" value="1"/>
</dbReference>
<evidence type="ECO:0000256" key="1">
    <source>
        <dbReference type="ARBA" id="ARBA00038414"/>
    </source>
</evidence>
<dbReference type="Pfam" id="PF01177">
    <property type="entry name" value="Asp_Glu_race"/>
    <property type="match status" value="1"/>
</dbReference>
<evidence type="ECO:0000313" key="2">
    <source>
        <dbReference type="EMBL" id="KAB0567258.1"/>
    </source>
</evidence>
<comment type="caution">
    <text evidence="2">The sequence shown here is derived from an EMBL/GenBank/DDBJ whole genome shotgun (WGS) entry which is preliminary data.</text>
</comment>
<dbReference type="InterPro" id="IPR053714">
    <property type="entry name" value="Iso_Racemase_Enz_sf"/>
</dbReference>
<dbReference type="RefSeq" id="WP_128095061.1">
    <property type="nucleotide sequence ID" value="NZ_JBHEEN010000013.1"/>
</dbReference>
<dbReference type="InterPro" id="IPR052186">
    <property type="entry name" value="Hydantoin_racemase-like"/>
</dbReference>
<dbReference type="PANTHER" id="PTHR28047">
    <property type="entry name" value="PROTEIN DCG1"/>
    <property type="match status" value="1"/>
</dbReference>
<protein>
    <submittedName>
        <fullName evidence="2">Hydantoin racemase</fullName>
    </submittedName>
</protein>
<proteinExistence type="inferred from homology"/>
<gene>
    <name evidence="2" type="ORF">F7Q93_20765</name>
</gene>
<dbReference type="PANTHER" id="PTHR28047:SF5">
    <property type="entry name" value="PROTEIN DCG1"/>
    <property type="match status" value="1"/>
</dbReference>